<dbReference type="Pfam" id="PF00919">
    <property type="entry name" value="UPF0004"/>
    <property type="match status" value="1"/>
</dbReference>
<keyword evidence="3" id="KW-0949">S-adenosyl-L-methionine</keyword>
<evidence type="ECO:0000313" key="10">
    <source>
        <dbReference type="EMBL" id="SVA08373.1"/>
    </source>
</evidence>
<dbReference type="Pfam" id="PF01938">
    <property type="entry name" value="TRAM"/>
    <property type="match status" value="1"/>
</dbReference>
<keyword evidence="4" id="KW-0479">Metal-binding</keyword>
<dbReference type="PROSITE" id="PS51918">
    <property type="entry name" value="RADICAL_SAM"/>
    <property type="match status" value="1"/>
</dbReference>
<dbReference type="PANTHER" id="PTHR43020:SF2">
    <property type="entry name" value="MITOCHONDRIAL TRNA METHYLTHIOTRANSFERASE CDK5RAP1"/>
    <property type="match status" value="1"/>
</dbReference>
<dbReference type="Gene3D" id="3.40.50.12160">
    <property type="entry name" value="Methylthiotransferase, N-terminal domain"/>
    <property type="match status" value="1"/>
</dbReference>
<dbReference type="InterPro" id="IPR023404">
    <property type="entry name" value="rSAM_horseshoe"/>
</dbReference>
<dbReference type="PROSITE" id="PS50926">
    <property type="entry name" value="TRAM"/>
    <property type="match status" value="1"/>
</dbReference>
<dbReference type="SMART" id="SM00729">
    <property type="entry name" value="Elp3"/>
    <property type="match status" value="1"/>
</dbReference>
<protein>
    <recommendedName>
        <fullName evidence="11">TRAM domain-containing protein</fullName>
    </recommendedName>
</protein>
<dbReference type="InterPro" id="IPR002792">
    <property type="entry name" value="TRAM_dom"/>
</dbReference>
<dbReference type="SUPFAM" id="SSF102114">
    <property type="entry name" value="Radical SAM enzymes"/>
    <property type="match status" value="1"/>
</dbReference>
<gene>
    <name evidence="10" type="ORF">METZ01_LOCUS61227</name>
</gene>
<dbReference type="Pfam" id="PF04055">
    <property type="entry name" value="Radical_SAM"/>
    <property type="match status" value="1"/>
</dbReference>
<reference evidence="10" key="1">
    <citation type="submission" date="2018-05" db="EMBL/GenBank/DDBJ databases">
        <authorList>
            <person name="Lanie J.A."/>
            <person name="Ng W.-L."/>
            <person name="Kazmierczak K.M."/>
            <person name="Andrzejewski T.M."/>
            <person name="Davidsen T.M."/>
            <person name="Wayne K.J."/>
            <person name="Tettelin H."/>
            <person name="Glass J.I."/>
            <person name="Rusch D."/>
            <person name="Podicherti R."/>
            <person name="Tsui H.-C.T."/>
            <person name="Winkler M.E."/>
        </authorList>
    </citation>
    <scope>NUCLEOTIDE SEQUENCE</scope>
</reference>
<dbReference type="NCBIfam" id="TIGR01574">
    <property type="entry name" value="miaB-methiolase"/>
    <property type="match status" value="1"/>
</dbReference>
<dbReference type="AlphaFoldDB" id="A0A381T3W6"/>
<evidence type="ECO:0008006" key="11">
    <source>
        <dbReference type="Google" id="ProtNLM"/>
    </source>
</evidence>
<keyword evidence="2" id="KW-0004">4Fe-4S</keyword>
<proteinExistence type="predicted"/>
<dbReference type="InterPro" id="IPR005839">
    <property type="entry name" value="Methylthiotransferase"/>
</dbReference>
<dbReference type="InterPro" id="IPR013848">
    <property type="entry name" value="Methylthiotransferase_N"/>
</dbReference>
<evidence type="ECO:0000256" key="5">
    <source>
        <dbReference type="ARBA" id="ARBA00023004"/>
    </source>
</evidence>
<feature type="domain" description="MTTase N-terminal" evidence="8">
    <location>
        <begin position="1"/>
        <end position="106"/>
    </location>
</feature>
<organism evidence="10">
    <name type="scientific">marine metagenome</name>
    <dbReference type="NCBI Taxonomy" id="408172"/>
    <lineage>
        <taxon>unclassified sequences</taxon>
        <taxon>metagenomes</taxon>
        <taxon>ecological metagenomes</taxon>
    </lineage>
</organism>
<dbReference type="InterPro" id="IPR012340">
    <property type="entry name" value="NA-bd_OB-fold"/>
</dbReference>
<feature type="domain" description="TRAM" evidence="7">
    <location>
        <begin position="353"/>
        <end position="419"/>
    </location>
</feature>
<dbReference type="InterPro" id="IPR007197">
    <property type="entry name" value="rSAM"/>
</dbReference>
<evidence type="ECO:0000256" key="2">
    <source>
        <dbReference type="ARBA" id="ARBA00022485"/>
    </source>
</evidence>
<dbReference type="GO" id="GO:0051539">
    <property type="term" value="F:4 iron, 4 sulfur cluster binding"/>
    <property type="evidence" value="ECO:0007669"/>
    <property type="project" value="UniProtKB-KW"/>
</dbReference>
<evidence type="ECO:0000259" key="8">
    <source>
        <dbReference type="PROSITE" id="PS51449"/>
    </source>
</evidence>
<dbReference type="CDD" id="cd01335">
    <property type="entry name" value="Radical_SAM"/>
    <property type="match status" value="1"/>
</dbReference>
<dbReference type="NCBIfam" id="TIGR00089">
    <property type="entry name" value="MiaB/RimO family radical SAM methylthiotransferase"/>
    <property type="match status" value="1"/>
</dbReference>
<dbReference type="InterPro" id="IPR058240">
    <property type="entry name" value="rSAM_sf"/>
</dbReference>
<dbReference type="InterPro" id="IPR020612">
    <property type="entry name" value="Methylthiotransferase_CS"/>
</dbReference>
<evidence type="ECO:0000256" key="1">
    <source>
        <dbReference type="ARBA" id="ARBA00001966"/>
    </source>
</evidence>
<dbReference type="EMBL" id="UINC01003679">
    <property type="protein sequence ID" value="SVA08373.1"/>
    <property type="molecule type" value="Genomic_DNA"/>
</dbReference>
<evidence type="ECO:0000256" key="6">
    <source>
        <dbReference type="ARBA" id="ARBA00023014"/>
    </source>
</evidence>
<evidence type="ECO:0000256" key="4">
    <source>
        <dbReference type="ARBA" id="ARBA00022723"/>
    </source>
</evidence>
<sequence>MNASDSERLASGFSQMGFDLSEDPTTADVVVLNTCVVRQSAEDTATGMLGRLGKKKRNHPSRIIGVTGCMVGPEQSQLKRRFPYVDVWSGPQEFGPILELAGIRYGLDPSGCLSGLIPESPHVSSFIPVVHGCDKFCTFCIIPYRRGRETSRPSSEIIHEAEMMVARGVKEITLLGQNVDSYGHDLRPRIDLADLMTQVHEINGLERIRFLTSHPNDMSVRILEAVRDLPKVCEMINLPFQAGDDTVLANMRRGYTIKQFLQKITQIKELIPGVNLTTDLIVGFSGESDAQFQRSMEVLRYVEFEKVHVSEYSYREGTFASRKMKDDIDRSVKKARKAAVGELQQEIQARNNACLIGRNFDVLVEGRKRGRLHGRSRGDKLVYLNTPSDLPSHQPVIGQTVKVQITESSPWSLEAELIEVQVKKEKVPVA</sequence>
<dbReference type="SFLD" id="SFLDG01082">
    <property type="entry name" value="B12-binding_domain_containing"/>
    <property type="match status" value="1"/>
</dbReference>
<dbReference type="GO" id="GO:0035597">
    <property type="term" value="F:tRNA-2-methylthio-N(6)-dimethylallyladenosine(37) synthase activity"/>
    <property type="evidence" value="ECO:0007669"/>
    <property type="project" value="TreeGrafter"/>
</dbReference>
<feature type="domain" description="Radical SAM core" evidence="9">
    <location>
        <begin position="119"/>
        <end position="350"/>
    </location>
</feature>
<dbReference type="SFLD" id="SFLDS00029">
    <property type="entry name" value="Radical_SAM"/>
    <property type="match status" value="1"/>
</dbReference>
<comment type="cofactor">
    <cofactor evidence="1">
        <name>[4Fe-4S] cluster</name>
        <dbReference type="ChEBI" id="CHEBI:49883"/>
    </cofactor>
</comment>
<accession>A0A381T3W6</accession>
<dbReference type="PANTHER" id="PTHR43020">
    <property type="entry name" value="CDK5 REGULATORY SUBUNIT-ASSOCIATED PROTEIN 1"/>
    <property type="match status" value="1"/>
</dbReference>
<dbReference type="GO" id="GO:0046872">
    <property type="term" value="F:metal ion binding"/>
    <property type="evidence" value="ECO:0007669"/>
    <property type="project" value="UniProtKB-KW"/>
</dbReference>
<dbReference type="FunFam" id="3.80.30.20:FF:000001">
    <property type="entry name" value="tRNA-2-methylthio-N(6)-dimethylallyladenosine synthase 2"/>
    <property type="match status" value="1"/>
</dbReference>
<dbReference type="Gene3D" id="3.80.30.20">
    <property type="entry name" value="tm_1862 like domain"/>
    <property type="match status" value="1"/>
</dbReference>
<evidence type="ECO:0000259" key="7">
    <source>
        <dbReference type="PROSITE" id="PS50926"/>
    </source>
</evidence>
<dbReference type="InterPro" id="IPR006638">
    <property type="entry name" value="Elp3/MiaA/NifB-like_rSAM"/>
</dbReference>
<dbReference type="PROSITE" id="PS51449">
    <property type="entry name" value="MTTASE_N"/>
    <property type="match status" value="1"/>
</dbReference>
<dbReference type="SFLD" id="SFLDG01061">
    <property type="entry name" value="methylthiotransferase"/>
    <property type="match status" value="1"/>
</dbReference>
<dbReference type="Gene3D" id="2.40.50.140">
    <property type="entry name" value="Nucleic acid-binding proteins"/>
    <property type="match status" value="1"/>
</dbReference>
<dbReference type="InterPro" id="IPR038135">
    <property type="entry name" value="Methylthiotransferase_N_sf"/>
</dbReference>
<dbReference type="GO" id="GO:0005829">
    <property type="term" value="C:cytosol"/>
    <property type="evidence" value="ECO:0007669"/>
    <property type="project" value="TreeGrafter"/>
</dbReference>
<keyword evidence="5" id="KW-0408">Iron</keyword>
<dbReference type="PROSITE" id="PS01278">
    <property type="entry name" value="MTTASE_RADICAL"/>
    <property type="match status" value="1"/>
</dbReference>
<evidence type="ECO:0000259" key="9">
    <source>
        <dbReference type="PROSITE" id="PS51918"/>
    </source>
</evidence>
<name>A0A381T3W6_9ZZZZ</name>
<keyword evidence="6" id="KW-0411">Iron-sulfur</keyword>
<evidence type="ECO:0000256" key="3">
    <source>
        <dbReference type="ARBA" id="ARBA00022691"/>
    </source>
</evidence>